<name>A0A183B891_9TREM</name>
<gene>
    <name evidence="1" type="ORF">ECPE_LOCUS15426</name>
</gene>
<organism evidence="3">
    <name type="scientific">Echinostoma caproni</name>
    <dbReference type="NCBI Taxonomy" id="27848"/>
    <lineage>
        <taxon>Eukaryota</taxon>
        <taxon>Metazoa</taxon>
        <taxon>Spiralia</taxon>
        <taxon>Lophotrochozoa</taxon>
        <taxon>Platyhelminthes</taxon>
        <taxon>Trematoda</taxon>
        <taxon>Digenea</taxon>
        <taxon>Plagiorchiida</taxon>
        <taxon>Echinostomata</taxon>
        <taxon>Echinostomatoidea</taxon>
        <taxon>Echinostomatidae</taxon>
        <taxon>Echinostoma</taxon>
    </lineage>
</organism>
<reference evidence="1 2" key="2">
    <citation type="submission" date="2018-11" db="EMBL/GenBank/DDBJ databases">
        <authorList>
            <consortium name="Pathogen Informatics"/>
        </authorList>
    </citation>
    <scope>NUCLEOTIDE SEQUENCE [LARGE SCALE GENOMIC DNA]</scope>
    <source>
        <strain evidence="1 2">Egypt</strain>
    </source>
</reference>
<dbReference type="Proteomes" id="UP000272942">
    <property type="component" value="Unassembled WGS sequence"/>
</dbReference>
<sequence>MDVDGIVTMETKVIACLKASLDNEAFVNLVKLLALNRIANGRKKLFQSQYSACLSYGYQFIKGPAYAAQSEEHAENARRYLLSHASEPAEIDVDKVSDRVHPRTIMLIILLTYYTLARAKLLLNK</sequence>
<evidence type="ECO:0000313" key="1">
    <source>
        <dbReference type="EMBL" id="VDP92698.1"/>
    </source>
</evidence>
<accession>A0A183B891</accession>
<proteinExistence type="predicted"/>
<dbReference type="AlphaFoldDB" id="A0A183B891"/>
<evidence type="ECO:0000313" key="3">
    <source>
        <dbReference type="WBParaSite" id="ECPE_0001546601-mRNA-1"/>
    </source>
</evidence>
<dbReference type="OrthoDB" id="6246791at2759"/>
<dbReference type="WBParaSite" id="ECPE_0001546601-mRNA-1">
    <property type="protein sequence ID" value="ECPE_0001546601-mRNA-1"/>
    <property type="gene ID" value="ECPE_0001546601"/>
</dbReference>
<keyword evidence="2" id="KW-1185">Reference proteome</keyword>
<protein>
    <submittedName>
        <fullName evidence="3">DUF4371 domain-containing protein</fullName>
    </submittedName>
</protein>
<dbReference type="EMBL" id="UZAN01060498">
    <property type="protein sequence ID" value="VDP92698.1"/>
    <property type="molecule type" value="Genomic_DNA"/>
</dbReference>
<reference evidence="3" key="1">
    <citation type="submission" date="2016-06" db="UniProtKB">
        <authorList>
            <consortium name="WormBaseParasite"/>
        </authorList>
    </citation>
    <scope>IDENTIFICATION</scope>
</reference>
<evidence type="ECO:0000313" key="2">
    <source>
        <dbReference type="Proteomes" id="UP000272942"/>
    </source>
</evidence>